<dbReference type="EMBL" id="CP003615">
    <property type="protein sequence ID" value="AFZ10563.1"/>
    <property type="molecule type" value="Genomic_DNA"/>
</dbReference>
<dbReference type="HOGENOM" id="CLU_041125_3_2_3"/>
<dbReference type="InterPro" id="IPR009057">
    <property type="entry name" value="Homeodomain-like_sf"/>
</dbReference>
<keyword evidence="3" id="KW-1185">Reference proteome</keyword>
<feature type="region of interest" description="Disordered" evidence="1">
    <location>
        <begin position="158"/>
        <end position="181"/>
    </location>
</feature>
<evidence type="ECO:0000256" key="1">
    <source>
        <dbReference type="SAM" id="MobiDB-lite"/>
    </source>
</evidence>
<reference evidence="2 3" key="1">
    <citation type="submission" date="2012-05" db="EMBL/GenBank/DDBJ databases">
        <title>Finished plasmid 1 of genome of Oscillatoria sp. PCC 7112.</title>
        <authorList>
            <consortium name="US DOE Joint Genome Institute"/>
            <person name="Gugger M."/>
            <person name="Coursin T."/>
            <person name="Rippka R."/>
            <person name="Tandeau De Marsac N."/>
            <person name="Huntemann M."/>
            <person name="Wei C.-L."/>
            <person name="Han J."/>
            <person name="Detter J.C."/>
            <person name="Han C."/>
            <person name="Tapia R."/>
            <person name="Davenport K."/>
            <person name="Daligault H."/>
            <person name="Erkkila T."/>
            <person name="Gu W."/>
            <person name="Munk A.C.C."/>
            <person name="Teshima H."/>
            <person name="Xu Y."/>
            <person name="Chain P."/>
            <person name="Chen A."/>
            <person name="Krypides N."/>
            <person name="Mavromatis K."/>
            <person name="Markowitz V."/>
            <person name="Szeto E."/>
            <person name="Ivanova N."/>
            <person name="Mikhailova N."/>
            <person name="Ovchinnikova G."/>
            <person name="Pagani I."/>
            <person name="Pati A."/>
            <person name="Goodwin L."/>
            <person name="Peters L."/>
            <person name="Pitluck S."/>
            <person name="Woyke T."/>
            <person name="Kerfeld C."/>
        </authorList>
    </citation>
    <scope>NUCLEOTIDE SEQUENCE [LARGE SCALE GENOMIC DNA]</scope>
    <source>
        <strain evidence="2 3">PCC 7112</strain>
        <plasmid evidence="2 3">pOSC7112.01</plasmid>
    </source>
</reference>
<dbReference type="OrthoDB" id="69748at2"/>
<geneLocation type="plasmid" evidence="2 3">
    <name>pOSC7112.01</name>
</geneLocation>
<protein>
    <submittedName>
        <fullName evidence="2">Transposase</fullName>
    </submittedName>
</protein>
<evidence type="ECO:0000313" key="3">
    <source>
        <dbReference type="Proteomes" id="UP000010478"/>
    </source>
</evidence>
<dbReference type="RefSeq" id="WP_015211735.1">
    <property type="nucleotide sequence ID" value="NC_019729.1"/>
</dbReference>
<organism evidence="2 3">
    <name type="scientific">Phormidium nigroviride PCC 7112</name>
    <dbReference type="NCBI Taxonomy" id="179408"/>
    <lineage>
        <taxon>Bacteria</taxon>
        <taxon>Bacillati</taxon>
        <taxon>Cyanobacteriota</taxon>
        <taxon>Cyanophyceae</taxon>
        <taxon>Oscillatoriophycideae</taxon>
        <taxon>Oscillatoriales</taxon>
        <taxon>Oscillatoriaceae</taxon>
        <taxon>Phormidium</taxon>
    </lineage>
</organism>
<dbReference type="Pfam" id="PF13565">
    <property type="entry name" value="HTH_32"/>
    <property type="match status" value="1"/>
</dbReference>
<evidence type="ECO:0000313" key="2">
    <source>
        <dbReference type="EMBL" id="AFZ10563.1"/>
    </source>
</evidence>
<dbReference type="AlphaFoldDB" id="K9VR68"/>
<dbReference type="SUPFAM" id="SSF46689">
    <property type="entry name" value="Homeodomain-like"/>
    <property type="match status" value="1"/>
</dbReference>
<dbReference type="KEGG" id="oni:Osc7112_6413"/>
<dbReference type="Proteomes" id="UP000010478">
    <property type="component" value="Plasmid pOSC7112.01"/>
</dbReference>
<feature type="compositionally biased region" description="Basic residues" evidence="1">
    <location>
        <begin position="170"/>
        <end position="181"/>
    </location>
</feature>
<proteinExistence type="predicted"/>
<keyword evidence="2" id="KW-0614">Plasmid</keyword>
<sequence>MPRLAPKPLQLAEPEREQLWQIVNRHRTPQQIALRARIILLADEGYNHREIARALNISREMASLWRHRWLELSVKNLEVVQRLADAERLGGPMTFSLEQILQLFALACEKPEISGRPLSHWSARELADEAVKQGIVTSISPRHVGRLMAEADLKPHQSQYWLNPPPTHSLMKKSKTSVRST</sequence>
<accession>K9VR68</accession>
<name>K9VR68_9CYAN</name>
<gene>
    <name evidence="2" type="ORF">Osc7112_6413</name>
</gene>